<organism evidence="6 7">
    <name type="scientific">Brachybacterium hainanense</name>
    <dbReference type="NCBI Taxonomy" id="1541174"/>
    <lineage>
        <taxon>Bacteria</taxon>
        <taxon>Bacillati</taxon>
        <taxon>Actinomycetota</taxon>
        <taxon>Actinomycetes</taxon>
        <taxon>Micrococcales</taxon>
        <taxon>Dermabacteraceae</taxon>
        <taxon>Brachybacterium</taxon>
    </lineage>
</organism>
<dbReference type="SUPFAM" id="SSF53756">
    <property type="entry name" value="UDP-Glycosyltransferase/glycogen phosphorylase"/>
    <property type="match status" value="1"/>
</dbReference>
<dbReference type="InterPro" id="IPR050194">
    <property type="entry name" value="Glycosyltransferase_grp1"/>
</dbReference>
<dbReference type="InterPro" id="IPR001296">
    <property type="entry name" value="Glyco_trans_1"/>
</dbReference>
<dbReference type="Pfam" id="PF00534">
    <property type="entry name" value="Glycos_transf_1"/>
    <property type="match status" value="1"/>
</dbReference>
<protein>
    <recommendedName>
        <fullName evidence="1">D-inositol 3-phosphate glycosyltransferase</fullName>
    </recommendedName>
</protein>
<keyword evidence="2 6" id="KW-0328">Glycosyltransferase</keyword>
<dbReference type="InterPro" id="IPR028098">
    <property type="entry name" value="Glyco_trans_4-like_N"/>
</dbReference>
<evidence type="ECO:0000256" key="2">
    <source>
        <dbReference type="ARBA" id="ARBA00022676"/>
    </source>
</evidence>
<dbReference type="Gene3D" id="3.40.50.2000">
    <property type="entry name" value="Glycogen Phosphorylase B"/>
    <property type="match status" value="2"/>
</dbReference>
<dbReference type="EMBL" id="JBHLSV010000028">
    <property type="protein sequence ID" value="MFC0675720.1"/>
    <property type="molecule type" value="Genomic_DNA"/>
</dbReference>
<accession>A0ABV6RFD6</accession>
<evidence type="ECO:0000259" key="5">
    <source>
        <dbReference type="Pfam" id="PF13579"/>
    </source>
</evidence>
<dbReference type="PANTHER" id="PTHR45947:SF3">
    <property type="entry name" value="SULFOQUINOVOSYL TRANSFERASE SQD2"/>
    <property type="match status" value="1"/>
</dbReference>
<dbReference type="RefSeq" id="WP_376982754.1">
    <property type="nucleotide sequence ID" value="NZ_JBHLSV010000028.1"/>
</dbReference>
<evidence type="ECO:0000313" key="7">
    <source>
        <dbReference type="Proteomes" id="UP001589793"/>
    </source>
</evidence>
<evidence type="ECO:0000313" key="6">
    <source>
        <dbReference type="EMBL" id="MFC0675720.1"/>
    </source>
</evidence>
<dbReference type="PANTHER" id="PTHR45947">
    <property type="entry name" value="SULFOQUINOVOSYL TRANSFERASE SQD2"/>
    <property type="match status" value="1"/>
</dbReference>
<gene>
    <name evidence="6" type="ORF">ACFFF6_17360</name>
</gene>
<keyword evidence="7" id="KW-1185">Reference proteome</keyword>
<name>A0ABV6RFD6_9MICO</name>
<evidence type="ECO:0000256" key="1">
    <source>
        <dbReference type="ARBA" id="ARBA00021292"/>
    </source>
</evidence>
<dbReference type="GO" id="GO:0016757">
    <property type="term" value="F:glycosyltransferase activity"/>
    <property type="evidence" value="ECO:0007669"/>
    <property type="project" value="UniProtKB-KW"/>
</dbReference>
<dbReference type="CDD" id="cd03794">
    <property type="entry name" value="GT4_WbuB-like"/>
    <property type="match status" value="1"/>
</dbReference>
<dbReference type="Proteomes" id="UP001589793">
    <property type="component" value="Unassembled WGS sequence"/>
</dbReference>
<reference evidence="6 7" key="1">
    <citation type="submission" date="2024-09" db="EMBL/GenBank/DDBJ databases">
        <authorList>
            <person name="Sun Q."/>
            <person name="Mori K."/>
        </authorList>
    </citation>
    <scope>NUCLEOTIDE SEQUENCE [LARGE SCALE GENOMIC DNA]</scope>
    <source>
        <strain evidence="6 7">CICC 10874</strain>
    </source>
</reference>
<evidence type="ECO:0000259" key="4">
    <source>
        <dbReference type="Pfam" id="PF00534"/>
    </source>
</evidence>
<feature type="domain" description="Glycosyltransferase subfamily 4-like N-terminal" evidence="5">
    <location>
        <begin position="100"/>
        <end position="282"/>
    </location>
</feature>
<proteinExistence type="predicted"/>
<feature type="domain" description="Glycosyl transferase family 1" evidence="4">
    <location>
        <begin position="301"/>
        <end position="467"/>
    </location>
</feature>
<keyword evidence="3 6" id="KW-0808">Transferase</keyword>
<evidence type="ECO:0000256" key="3">
    <source>
        <dbReference type="ARBA" id="ARBA00022679"/>
    </source>
</evidence>
<dbReference type="Pfam" id="PF13579">
    <property type="entry name" value="Glyco_trans_4_4"/>
    <property type="match status" value="1"/>
</dbReference>
<sequence>MPNPLSKLLSTARTGFWHLRTGGVGQLRLWWSRQDSRRAKPSELVNTPAPSVRAKPVVVRNSDLARDGFPLPEMRAEPEYAPRRDHVLYLLHNALPHHSGGYATRTHGLLTELNRNGWDVDGVTRLGYPYDMPKMADVPDLPAQELVGDVDYHHLLTGRQIEKKNPMFDYVARYTDALLPLARAERPAILHGASNHWNGLAAVRTGNLLGIPSVYEVRGLWEVTRGSRDPEWARSDQYRYIARMEADAARGATRVLAITAALKEELVGRGVDEDKIVLVPNGVDTERFAPLPRDEQLAEELGVAGKSVIGYVGTVVDYEGLDLLLEAAARLKTGREDFHVLVVGDGAKLEELQASAAERGLEDVVTFTGRVPHEEVERYYSIIDVTPFPRLPLPVCEMVSPLKPFEAMAMGKAVIASDVAALAEIVTPGRNGLLHAKGSAESLTEQLTVLLEDPELAARLGHQAREWVVAERDWRQLAATVAGVYAEIVR</sequence>
<comment type="caution">
    <text evidence="6">The sequence shown here is derived from an EMBL/GenBank/DDBJ whole genome shotgun (WGS) entry which is preliminary data.</text>
</comment>